<organism evidence="3 4">
    <name type="scientific">Triparma retinervis</name>
    <dbReference type="NCBI Taxonomy" id="2557542"/>
    <lineage>
        <taxon>Eukaryota</taxon>
        <taxon>Sar</taxon>
        <taxon>Stramenopiles</taxon>
        <taxon>Ochrophyta</taxon>
        <taxon>Bolidophyceae</taxon>
        <taxon>Parmales</taxon>
        <taxon>Triparmaceae</taxon>
        <taxon>Triparma</taxon>
    </lineage>
</organism>
<evidence type="ECO:0000313" key="3">
    <source>
        <dbReference type="EMBL" id="GMH70802.1"/>
    </source>
</evidence>
<protein>
    <submittedName>
        <fullName evidence="3">Uncharacterized protein</fullName>
    </submittedName>
</protein>
<dbReference type="EMBL" id="BRXZ01001422">
    <property type="protein sequence ID" value="GMH70802.1"/>
    <property type="molecule type" value="Genomic_DNA"/>
</dbReference>
<keyword evidence="1" id="KW-0175">Coiled coil</keyword>
<dbReference type="AlphaFoldDB" id="A0A9W7E9G0"/>
<feature type="coiled-coil region" evidence="1">
    <location>
        <begin position="153"/>
        <end position="253"/>
    </location>
</feature>
<evidence type="ECO:0000256" key="1">
    <source>
        <dbReference type="SAM" id="Coils"/>
    </source>
</evidence>
<gene>
    <name evidence="3" type="ORF">TrRE_jg6484</name>
</gene>
<accession>A0A9W7E9G0</accession>
<feature type="coiled-coil region" evidence="1">
    <location>
        <begin position="48"/>
        <end position="82"/>
    </location>
</feature>
<name>A0A9W7E9G0_9STRA</name>
<dbReference type="Proteomes" id="UP001165082">
    <property type="component" value="Unassembled WGS sequence"/>
</dbReference>
<evidence type="ECO:0000313" key="4">
    <source>
        <dbReference type="Proteomes" id="UP001165082"/>
    </source>
</evidence>
<keyword evidence="4" id="KW-1185">Reference proteome</keyword>
<sequence>MYSTQNQLAVVQTSITAPSPAVALLESSTIEALKQQLTELGEIKRMRDQEANRIILELEQDVEEKERELKEFKQSSLTEEEREGWEELIKMKGEEVEKSEMKWTQILDVKEGEIEELQRSISLKDAQLKAGETNFQKYKERLEVVGTLHSTSSERAREEAHDLMGQLKDACEENTQLAIHEVTLKGKNEQLERELDVVRENLRQTEEEIERLKRAGEEEGEGEGRIVRGEGEIREWKRREKMYREEIKVLNKHLENQGARVSMDLYKMALEEVEEGREECRGLRVWGEKMEERVKELEGKMIKARISAPLTPASTKSKTTPKRGETKAKGLPPKTPAGRTPGGRTPSSRMAMAAKLKEKRKGLGSSAIKEPLKDNTSANIVQPAAQKSSSFIKAKSPILMNAFMASKQRKLFRKEVGRGLGGEMDKEDIAN</sequence>
<feature type="region of interest" description="Disordered" evidence="2">
    <location>
        <begin position="305"/>
        <end position="350"/>
    </location>
</feature>
<reference evidence="3" key="1">
    <citation type="submission" date="2022-07" db="EMBL/GenBank/DDBJ databases">
        <title>Genome analysis of Parmales, a sister group of diatoms, reveals the evolutionary specialization of diatoms from phago-mixotrophs to photoautotrophs.</title>
        <authorList>
            <person name="Ban H."/>
            <person name="Sato S."/>
            <person name="Yoshikawa S."/>
            <person name="Kazumasa Y."/>
            <person name="Nakamura Y."/>
            <person name="Ichinomiya M."/>
            <person name="Saitoh K."/>
            <person name="Sato N."/>
            <person name="Blanc-Mathieu R."/>
            <person name="Endo H."/>
            <person name="Kuwata A."/>
            <person name="Ogata H."/>
        </authorList>
    </citation>
    <scope>NUCLEOTIDE SEQUENCE</scope>
</reference>
<proteinExistence type="predicted"/>
<dbReference type="OrthoDB" id="10516507at2759"/>
<comment type="caution">
    <text evidence="3">The sequence shown here is derived from an EMBL/GenBank/DDBJ whole genome shotgun (WGS) entry which is preliminary data.</text>
</comment>
<evidence type="ECO:0000256" key="2">
    <source>
        <dbReference type="SAM" id="MobiDB-lite"/>
    </source>
</evidence>